<dbReference type="InterPro" id="IPR032816">
    <property type="entry name" value="VTT_dom"/>
</dbReference>
<name>A0A1X1UWY3_9MYCO</name>
<dbReference type="PANTHER" id="PTHR42709">
    <property type="entry name" value="ALKALINE PHOSPHATASE LIKE PROTEIN"/>
    <property type="match status" value="1"/>
</dbReference>
<comment type="subcellular location">
    <subcellularLocation>
        <location evidence="1">Cell membrane</location>
        <topology evidence="1">Multi-pass membrane protein</topology>
    </subcellularLocation>
</comment>
<evidence type="ECO:0000256" key="5">
    <source>
        <dbReference type="ARBA" id="ARBA00022989"/>
    </source>
</evidence>
<organism evidence="9 10">
    <name type="scientific">Mycobacterium fragae</name>
    <dbReference type="NCBI Taxonomy" id="1260918"/>
    <lineage>
        <taxon>Bacteria</taxon>
        <taxon>Bacillati</taxon>
        <taxon>Actinomycetota</taxon>
        <taxon>Actinomycetes</taxon>
        <taxon>Mycobacteriales</taxon>
        <taxon>Mycobacteriaceae</taxon>
        <taxon>Mycobacterium</taxon>
    </lineage>
</organism>
<evidence type="ECO:0000313" key="10">
    <source>
        <dbReference type="Proteomes" id="UP000194000"/>
    </source>
</evidence>
<protein>
    <recommendedName>
        <fullName evidence="8">VTT domain-containing protein</fullName>
    </recommendedName>
</protein>
<accession>A0A1X1UWY3</accession>
<comment type="caution">
    <text evidence="9">The sequence shown here is derived from an EMBL/GenBank/DDBJ whole genome shotgun (WGS) entry which is preliminary data.</text>
</comment>
<reference evidence="9 10" key="1">
    <citation type="submission" date="2016-01" db="EMBL/GenBank/DDBJ databases">
        <title>The new phylogeny of the genus Mycobacterium.</title>
        <authorList>
            <person name="Tarcisio F."/>
            <person name="Conor M."/>
            <person name="Antonella G."/>
            <person name="Elisabetta G."/>
            <person name="Giulia F.S."/>
            <person name="Sara T."/>
            <person name="Anna F."/>
            <person name="Clotilde B."/>
            <person name="Roberto B."/>
            <person name="Veronica D.S."/>
            <person name="Fabio R."/>
            <person name="Monica P."/>
            <person name="Olivier J."/>
            <person name="Enrico T."/>
            <person name="Nicola S."/>
        </authorList>
    </citation>
    <scope>NUCLEOTIDE SEQUENCE [LARGE SCALE GENOMIC DNA]</scope>
    <source>
        <strain evidence="9 10">DSM 45731</strain>
    </source>
</reference>
<gene>
    <name evidence="9" type="ORF">AWC06_12905</name>
</gene>
<sequence length="207" mass="21949">MQQFIVSYSYLAVFVLMAAESACIPIPSELIMLFGGALAAPAIPGAHPNVILIVVAGVAGNVVGSYIAWAVGRYGGQAAWHRWGRYMWLGADDLDRAERWFARYGAPAVFIGRLLPAVRTFISLPAGISAMPPIRFGVYTVAGCIPWTAALAGAGYALDRDPKTIAEALHGPGCAISGLIGILVLAGLAVFFRRRRADRRAAYSGVT</sequence>
<keyword evidence="4 7" id="KW-0812">Transmembrane</keyword>
<feature type="transmembrane region" description="Helical" evidence="7">
    <location>
        <begin position="50"/>
        <end position="72"/>
    </location>
</feature>
<dbReference type="Pfam" id="PF09335">
    <property type="entry name" value="VTT_dom"/>
    <property type="match status" value="1"/>
</dbReference>
<evidence type="ECO:0000313" key="9">
    <source>
        <dbReference type="EMBL" id="ORV61259.1"/>
    </source>
</evidence>
<dbReference type="OrthoDB" id="9813426at2"/>
<keyword evidence="5 7" id="KW-1133">Transmembrane helix</keyword>
<keyword evidence="6 7" id="KW-0472">Membrane</keyword>
<keyword evidence="10" id="KW-1185">Reference proteome</keyword>
<evidence type="ECO:0000256" key="7">
    <source>
        <dbReference type="SAM" id="Phobius"/>
    </source>
</evidence>
<dbReference type="AlphaFoldDB" id="A0A1X1UWY3"/>
<evidence type="ECO:0000256" key="6">
    <source>
        <dbReference type="ARBA" id="ARBA00023136"/>
    </source>
</evidence>
<dbReference type="InterPro" id="IPR051311">
    <property type="entry name" value="DedA_domain"/>
</dbReference>
<feature type="domain" description="VTT" evidence="8">
    <location>
        <begin position="26"/>
        <end position="156"/>
    </location>
</feature>
<evidence type="ECO:0000256" key="4">
    <source>
        <dbReference type="ARBA" id="ARBA00022692"/>
    </source>
</evidence>
<dbReference type="GO" id="GO:0005886">
    <property type="term" value="C:plasma membrane"/>
    <property type="evidence" value="ECO:0007669"/>
    <property type="project" value="UniProtKB-SubCell"/>
</dbReference>
<feature type="transmembrane region" description="Helical" evidence="7">
    <location>
        <begin position="136"/>
        <end position="158"/>
    </location>
</feature>
<dbReference type="PANTHER" id="PTHR42709:SF6">
    <property type="entry name" value="UNDECAPRENYL PHOSPHATE TRANSPORTER A"/>
    <property type="match status" value="1"/>
</dbReference>
<evidence type="ECO:0000256" key="1">
    <source>
        <dbReference type="ARBA" id="ARBA00004651"/>
    </source>
</evidence>
<evidence type="ECO:0000256" key="2">
    <source>
        <dbReference type="ARBA" id="ARBA00010792"/>
    </source>
</evidence>
<dbReference type="EMBL" id="LQOW01000016">
    <property type="protein sequence ID" value="ORV61259.1"/>
    <property type="molecule type" value="Genomic_DNA"/>
</dbReference>
<feature type="transmembrane region" description="Helical" evidence="7">
    <location>
        <begin position="170"/>
        <end position="192"/>
    </location>
</feature>
<keyword evidence="3" id="KW-1003">Cell membrane</keyword>
<dbReference type="RefSeq" id="WP_085196391.1">
    <property type="nucleotide sequence ID" value="NZ_JACKVI010000010.1"/>
</dbReference>
<dbReference type="Proteomes" id="UP000194000">
    <property type="component" value="Unassembled WGS sequence"/>
</dbReference>
<evidence type="ECO:0000259" key="8">
    <source>
        <dbReference type="Pfam" id="PF09335"/>
    </source>
</evidence>
<evidence type="ECO:0000256" key="3">
    <source>
        <dbReference type="ARBA" id="ARBA00022475"/>
    </source>
</evidence>
<comment type="similarity">
    <text evidence="2">Belongs to the DedA family.</text>
</comment>
<proteinExistence type="inferred from homology"/>